<accession>A0ACC0FB00</accession>
<keyword evidence="1" id="KW-0675">Receptor</keyword>
<dbReference type="Proteomes" id="UP001060215">
    <property type="component" value="Chromosome 15"/>
</dbReference>
<organism evidence="1 2">
    <name type="scientific">Camellia lanceoleosa</name>
    <dbReference type="NCBI Taxonomy" id="1840588"/>
    <lineage>
        <taxon>Eukaryota</taxon>
        <taxon>Viridiplantae</taxon>
        <taxon>Streptophyta</taxon>
        <taxon>Embryophyta</taxon>
        <taxon>Tracheophyta</taxon>
        <taxon>Spermatophyta</taxon>
        <taxon>Magnoliopsida</taxon>
        <taxon>eudicotyledons</taxon>
        <taxon>Gunneridae</taxon>
        <taxon>Pentapetalae</taxon>
        <taxon>asterids</taxon>
        <taxon>Ericales</taxon>
        <taxon>Theaceae</taxon>
        <taxon>Camellia</taxon>
    </lineage>
</organism>
<comment type="caution">
    <text evidence="1">The sequence shown here is derived from an EMBL/GenBank/DDBJ whole genome shotgun (WGS) entry which is preliminary data.</text>
</comment>
<evidence type="ECO:0000313" key="1">
    <source>
        <dbReference type="EMBL" id="KAI7985755.1"/>
    </source>
</evidence>
<gene>
    <name evidence="1" type="ORF">LOK49_LG14G01696</name>
</gene>
<name>A0ACC0FB00_9ERIC</name>
<reference evidence="1 2" key="1">
    <citation type="journal article" date="2022" name="Plant J.">
        <title>Chromosome-level genome of Camellia lanceoleosa provides a valuable resource for understanding genome evolution and self-incompatibility.</title>
        <authorList>
            <person name="Gong W."/>
            <person name="Xiao S."/>
            <person name="Wang L."/>
            <person name="Liao Z."/>
            <person name="Chang Y."/>
            <person name="Mo W."/>
            <person name="Hu G."/>
            <person name="Li W."/>
            <person name="Zhao G."/>
            <person name="Zhu H."/>
            <person name="Hu X."/>
            <person name="Ji K."/>
            <person name="Xiang X."/>
            <person name="Song Q."/>
            <person name="Yuan D."/>
            <person name="Jin S."/>
            <person name="Zhang L."/>
        </authorList>
    </citation>
    <scope>NUCLEOTIDE SEQUENCE [LARGE SCALE GENOMIC DNA]</scope>
    <source>
        <strain evidence="1">SQ_2022a</strain>
    </source>
</reference>
<sequence>MGWAFVGKFAIKWVLIVLVHLNGHSSGCLEEERRGLLELKDFLKSNGAVADRILPTWIDRPADHHLSECCDWERVTCDPTTGHVTELSLYNIRDISGDEYSYRSAKSEFEIEIEFQYPDFREYFQNRTWFINASVFLPFKELRNLNLSGNLFSGWIDNQGFETLSVLRKLETLNLENNEFNNSLLPSLSALTSLKTLNLGWNRFEGLFPAHGCETLSRLKKLETLSLSNNHFNKSIILCLSSLISLKNLFLEFTNLGDSFPARDSKLLSKWSKMRHLDLTVNYFDKDILRILGALPSLKFLSLADNAMEGPLSNQGLASFNQLEILDLSSNKFNGSVPPFVGASSLKALYLSSNKFNGSLPIPGLCELKKLEVLDLSYNHFKGILPSCLSNLTSLKLFDLYGNQFTGNHLSSLLGSLNSLEYIDLRHNRFEGLFSFSSFANHSMLQVVAITSDNDKFEVETEYKDWLPLFQLKVLVLSNCNLNKFSGDFPKFLLHQNKLSFIDLSHNNLEDDFKLTQIEYLRLNDNQFTGPLTNVVFNLSELYLLDISNNNMSGSLPSCSNPNLGIMGHMHLQGNKFAGFIPKALLNSSKLVTLDVSDNNLSGSIPPSIRLLSNLSILLLRGNQLGGSIPTQLCQLNKISLMDLSKNSFTGSIPRCLSNITFGAIGATDLAFTQTPLEFDSTTHIFYAYENVLNPQLDRVFEIGGPDGSYDKVDEVEFVTKSRTNSYLAGSILNFMSGLDLSCNKLAGEIPFELGKLSGVRALNLSHNLLTGPIPKTFSSLTQTGKHSLGPLKRAVMREIHFFVDHHWRKIAEPLLTCHTRQQQHPQMKLRGNGMISIEWLFLQVLSQHTLLSCLDLLLFFTSTRTGDKRWFDLIEEGKQLMKTPRLKEDAENAEYAEEEEQEVQKQDAENTKEEEEDSEEEDGQYDEDCHQEQKPANEDFNNFCNIILNDAPEGEEQIHQQTLEKLQSENNNLQLDNTVKTIYINKLEEHNRLLTAQIKQLKDENSRLRNQLVEKEVHEITQEVCAVKHSGTDGKDEGHTINYENSQVLEKEVHENSEVVDKKLHQKEVHENSEIVDKELHQKEVHEITQQPIATKHSKARKTTEVSDYEYRSKKVKVETEKEHKDETISNKYVVAQFLPPEDKYKLQILWKEKQTESSACIWFGARYENCVFINDIKNLVKGTDISSCTIDAYAEILQREPQAQNSGDAAEHNGNCFILSSLYWQKNHPSIHEGYTLSSRKSLES</sequence>
<dbReference type="EMBL" id="CM045772">
    <property type="protein sequence ID" value="KAI7985755.1"/>
    <property type="molecule type" value="Genomic_DNA"/>
</dbReference>
<evidence type="ECO:0000313" key="2">
    <source>
        <dbReference type="Proteomes" id="UP001060215"/>
    </source>
</evidence>
<proteinExistence type="predicted"/>
<protein>
    <submittedName>
        <fullName evidence="1">Receptor like protein 21</fullName>
    </submittedName>
</protein>
<keyword evidence="2" id="KW-1185">Reference proteome</keyword>